<dbReference type="EMBL" id="AP009384">
    <property type="protein sequence ID" value="BAF88901.1"/>
    <property type="molecule type" value="Genomic_DNA"/>
</dbReference>
<feature type="transmembrane region" description="Helical" evidence="2">
    <location>
        <begin position="411"/>
        <end position="433"/>
    </location>
</feature>
<dbReference type="KEGG" id="azc:AZC_2903"/>
<reference evidence="3 4" key="1">
    <citation type="journal article" date="2007" name="Appl. Environ. Microbiol.">
        <title>Rhizobial factors required for stem nodule maturation and maintenance in Sesbania rostrata-Azorhizobium caulinodans ORS571 symbiosis.</title>
        <authorList>
            <person name="Suzuki S."/>
            <person name="Aono T."/>
            <person name="Lee KB."/>
            <person name="Suzuki T."/>
            <person name="Liu CT."/>
            <person name="Miwa H."/>
            <person name="Wakao S."/>
            <person name="Iki T."/>
            <person name="Oyaizu H."/>
        </authorList>
    </citation>
    <scope>NUCLEOTIDE SEQUENCE [LARGE SCALE GENOMIC DNA]</scope>
    <source>
        <strain evidence="4">ATCC 43989 / DSM 5975 / JCM 20966 / LMG 6465 / NBRC 14845 / NCIMB 13405 / ORS 571</strain>
    </source>
</reference>
<dbReference type="STRING" id="438753.AZC_2903"/>
<evidence type="ECO:0000256" key="1">
    <source>
        <dbReference type="SAM" id="MobiDB-lite"/>
    </source>
</evidence>
<reference evidence="4" key="2">
    <citation type="submission" date="2007-04" db="EMBL/GenBank/DDBJ databases">
        <title>Complete genome sequence of the nitrogen-fixing bacterium Azorhizobium caulinodans ORS571.</title>
        <authorList>
            <person name="Lee K.B."/>
            <person name="Backer P.D."/>
            <person name="Aono T."/>
            <person name="Liu C.T."/>
            <person name="Suzuki S."/>
            <person name="Suzuki T."/>
            <person name="Kaneko T."/>
            <person name="Yamada M."/>
            <person name="Tabata S."/>
            <person name="Kupfer D.M."/>
            <person name="Najar F.Z."/>
            <person name="Wiley G.B."/>
            <person name="Roe B."/>
            <person name="Binnewies T."/>
            <person name="Ussery D."/>
            <person name="Vereecke D."/>
            <person name="Gevers D."/>
            <person name="Holsters M."/>
            <person name="Oyaizu H."/>
        </authorList>
    </citation>
    <scope>NUCLEOTIDE SEQUENCE [LARGE SCALE GENOMIC DNA]</scope>
    <source>
        <strain evidence="4">ATCC 43989 / DSM 5975 / JCM 20966 / LMG 6465 / NBRC 14845 / NCIMB 13405 / ORS 571</strain>
    </source>
</reference>
<feature type="transmembrane region" description="Helical" evidence="2">
    <location>
        <begin position="51"/>
        <end position="72"/>
    </location>
</feature>
<sequence>MTAGRSLSCVARPTGAAPPNDQEKDRGDLTMQATQTAVAVPAAGAGKLIKIFVFATICVLAAELIGIVNVPMGGAYKVVLLPLLWALLIAAAWGMASKALPGPLKVTNDLQALSAAVLQPALLLFVAKLGVLVGGNLPKILSAGWALVFQEFGHFFGTMVFGLPVALLLGIKREAIGATFSVGREPSLAIIGEKYGMASPEGRGVLAEYMTGTIFGAVFIAIFASLITSLGIFHPQALAMGAGVGSGSMMAAASGAIAAQQSPEVAKEVAAFAAASNLITTTIGTYFTLFLSLPFTVWAYGKLEPILGRGREVKVETVTTEVSHEPAVKLNFIELLVVWVVAGAMSLIGNYLVYKTAPDAASIAGLGIMIGAVILGHGIYLLTRRVVPAVVWVSVVAMALTYPSMPFAADVAALTGKINFLAMTAPMLAFAGLSIAKDVPVFRSLGWRIVLVSLMANAGTFLGATIIAQFFMHPV</sequence>
<evidence type="ECO:0000313" key="4">
    <source>
        <dbReference type="Proteomes" id="UP000000270"/>
    </source>
</evidence>
<feature type="region of interest" description="Disordered" evidence="1">
    <location>
        <begin position="1"/>
        <end position="26"/>
    </location>
</feature>
<reference evidence="3 4" key="6">
    <citation type="journal article" date="2011" name="Appl. Environ. Microbiol.">
        <title>Involvement of the azorhizobial chromosome partition gene (parA) in the onset of bacteroid differentiation during Sesbania rostrata stem nodule development.</title>
        <authorList>
            <person name="Liu CT."/>
            <person name="Lee KB."/>
            <person name="Wang YS."/>
            <person name="Peng MH."/>
            <person name="Lee KT."/>
            <person name="Suzuki S."/>
            <person name="Suzuki T."/>
            <person name="Oyaizu H."/>
        </authorList>
    </citation>
    <scope>NUCLEOTIDE SEQUENCE [LARGE SCALE GENOMIC DNA]</scope>
    <source>
        <strain evidence="4">ATCC 43989 / DSM 5975 / JCM 20966 / LMG 6465 / NBRC 14845 / NCIMB 13405 / ORS 571</strain>
    </source>
</reference>
<keyword evidence="2" id="KW-0812">Transmembrane</keyword>
<keyword evidence="2" id="KW-0472">Membrane</keyword>
<dbReference type="InterPro" id="IPR021450">
    <property type="entry name" value="DUF3100"/>
</dbReference>
<feature type="transmembrane region" description="Helical" evidence="2">
    <location>
        <begin position="112"/>
        <end position="132"/>
    </location>
</feature>
<organism evidence="3 4">
    <name type="scientific">Azorhizobium caulinodans (strain ATCC 43989 / DSM 5975 / JCM 20966 / LMG 6465 / NBRC 14845 / NCIMB 13405 / ORS 571)</name>
    <dbReference type="NCBI Taxonomy" id="438753"/>
    <lineage>
        <taxon>Bacteria</taxon>
        <taxon>Pseudomonadati</taxon>
        <taxon>Pseudomonadota</taxon>
        <taxon>Alphaproteobacteria</taxon>
        <taxon>Hyphomicrobiales</taxon>
        <taxon>Xanthobacteraceae</taxon>
        <taxon>Azorhizobium</taxon>
    </lineage>
</organism>
<keyword evidence="2" id="KW-1133">Transmembrane helix</keyword>
<feature type="transmembrane region" description="Helical" evidence="2">
    <location>
        <begin position="283"/>
        <end position="301"/>
    </location>
</feature>
<feature type="transmembrane region" description="Helical" evidence="2">
    <location>
        <begin position="389"/>
        <end position="405"/>
    </location>
</feature>
<feature type="transmembrane region" description="Helical" evidence="2">
    <location>
        <begin position="78"/>
        <end position="100"/>
    </location>
</feature>
<feature type="transmembrane region" description="Helical" evidence="2">
    <location>
        <begin position="332"/>
        <end position="354"/>
    </location>
</feature>
<keyword evidence="4" id="KW-1185">Reference proteome</keyword>
<feature type="transmembrane region" description="Helical" evidence="2">
    <location>
        <begin position="152"/>
        <end position="171"/>
    </location>
</feature>
<protein>
    <submittedName>
        <fullName evidence="3">Putative membrane protein</fullName>
    </submittedName>
</protein>
<evidence type="ECO:0000313" key="3">
    <source>
        <dbReference type="EMBL" id="BAF88901.1"/>
    </source>
</evidence>
<dbReference type="HOGENOM" id="CLU_050372_0_0_5"/>
<name>A8IDA8_AZOC5</name>
<dbReference type="eggNOG" id="ENOG502Z7NA">
    <property type="taxonomic scope" value="Bacteria"/>
</dbReference>
<reference evidence="3 4" key="3">
    <citation type="journal article" date="2008" name="BMC Genomics">
        <title>The genome of the versatile nitrogen fixer Azorhizobium caulinodans ORS571.</title>
        <authorList>
            <person name="Lee KB."/>
            <person name="Backer P.D."/>
            <person name="Aono T."/>
            <person name="Liu CT."/>
            <person name="Suzuki S."/>
            <person name="Suzuki T."/>
            <person name="Kaneko T."/>
            <person name="Yamada M."/>
            <person name="Tabata S."/>
            <person name="Kupfer D.M."/>
            <person name="Najar F.Z."/>
            <person name="Wiley G.B."/>
            <person name="Roe B."/>
            <person name="Binnewies T.T."/>
            <person name="Ussery D.W."/>
            <person name="D'Haeze W."/>
            <person name="Herder J.D."/>
            <person name="Gevers D."/>
            <person name="Vereecke D."/>
            <person name="Holsters M."/>
            <person name="Oyaizu H."/>
        </authorList>
    </citation>
    <scope>NUCLEOTIDE SEQUENCE [LARGE SCALE GENOMIC DNA]</scope>
    <source>
        <strain evidence="4">ATCC 43989 / DSM 5975 / JCM 20966 / LMG 6465 / NBRC 14845 / NCIMB 13405 / ORS 571</strain>
    </source>
</reference>
<dbReference type="Pfam" id="PF11299">
    <property type="entry name" value="DUF3100"/>
    <property type="match status" value="1"/>
</dbReference>
<proteinExistence type="predicted"/>
<gene>
    <name evidence="3" type="ordered locus">AZC_2903</name>
</gene>
<dbReference type="Proteomes" id="UP000000270">
    <property type="component" value="Chromosome"/>
</dbReference>
<reference evidence="3 4" key="5">
    <citation type="journal article" date="2010" name="Appl. Environ. Microbiol.">
        <title>phrR-like gene praR of Azorhizobium caulinodans ORS571 is essential for symbiosis with Sesbania rostrata and is involved in expression of reb genes.</title>
        <authorList>
            <person name="Akiba N."/>
            <person name="Aono T."/>
            <person name="Toyazaki H."/>
            <person name="Sato S."/>
            <person name="Oyaizu H."/>
        </authorList>
    </citation>
    <scope>NUCLEOTIDE SEQUENCE [LARGE SCALE GENOMIC DNA]</scope>
    <source>
        <strain evidence="4">ATCC 43989 / DSM 5975 / JCM 20966 / LMG 6465 / NBRC 14845 / NCIMB 13405 / ORS 571</strain>
    </source>
</reference>
<dbReference type="AlphaFoldDB" id="A8IDA8"/>
<feature type="transmembrane region" description="Helical" evidence="2">
    <location>
        <begin position="213"/>
        <end position="233"/>
    </location>
</feature>
<feature type="transmembrane region" description="Helical" evidence="2">
    <location>
        <begin position="360"/>
        <end position="382"/>
    </location>
</feature>
<evidence type="ECO:0000256" key="2">
    <source>
        <dbReference type="SAM" id="Phobius"/>
    </source>
</evidence>
<reference evidence="3 4" key="4">
    <citation type="journal article" date="2009" name="Appl. Environ. Microbiol.">
        <title>Comparative genome-wide transcriptional profiling of Azorhizobium caulinodans ORS571 grown under free-living and symbiotic conditions.</title>
        <authorList>
            <person name="Tsukada S."/>
            <person name="Aono T."/>
            <person name="Akiba N."/>
            <person name="Lee KB."/>
            <person name="Liu CT."/>
            <person name="Toyazaki H."/>
            <person name="Oyaizu H."/>
        </authorList>
    </citation>
    <scope>NUCLEOTIDE SEQUENCE [LARGE SCALE GENOMIC DNA]</scope>
    <source>
        <strain evidence="4">ATCC 43989 / DSM 5975 / JCM 20966 / LMG 6465 / NBRC 14845 / NCIMB 13405 / ORS 571</strain>
    </source>
</reference>
<accession>A8IDA8</accession>
<feature type="transmembrane region" description="Helical" evidence="2">
    <location>
        <begin position="445"/>
        <end position="472"/>
    </location>
</feature>